<dbReference type="PaxDb" id="610130-Closa_1961"/>
<dbReference type="Proteomes" id="UP000001662">
    <property type="component" value="Chromosome"/>
</dbReference>
<feature type="transmembrane region" description="Helical" evidence="1">
    <location>
        <begin position="176"/>
        <end position="201"/>
    </location>
</feature>
<dbReference type="PANTHER" id="PTHR40076">
    <property type="entry name" value="MEMBRANE PROTEIN-RELATED"/>
    <property type="match status" value="1"/>
</dbReference>
<reference evidence="2" key="1">
    <citation type="submission" date="2010-07" db="EMBL/GenBank/DDBJ databases">
        <title>Complete sequence of Clostridium saccharolyticum WM1.</title>
        <authorList>
            <consortium name="US DOE Joint Genome Institute"/>
            <person name="Lucas S."/>
            <person name="Copeland A."/>
            <person name="Lapidus A."/>
            <person name="Cheng J.-F."/>
            <person name="Bruce D."/>
            <person name="Goodwin L."/>
            <person name="Pitluck S."/>
            <person name="Chertkov O."/>
            <person name="Detter J.C."/>
            <person name="Han C."/>
            <person name="Tapia R."/>
            <person name="Land M."/>
            <person name="Hauser L."/>
            <person name="Chang Y.-J."/>
            <person name="Jeffries C."/>
            <person name="Kyrpides N."/>
            <person name="Ivanova N."/>
            <person name="Mikhailova N."/>
            <person name="Mouttaki H."/>
            <person name="Lin L."/>
            <person name="Zhou J."/>
            <person name="Hemme C.L."/>
            <person name="Woyke T."/>
        </authorList>
    </citation>
    <scope>NUCLEOTIDE SEQUENCE [LARGE SCALE GENOMIC DNA]</scope>
    <source>
        <strain evidence="2">WM1</strain>
    </source>
</reference>
<dbReference type="Pfam" id="PF06161">
    <property type="entry name" value="DUF975"/>
    <property type="match status" value="1"/>
</dbReference>
<dbReference type="RefSeq" id="WP_013272628.1">
    <property type="nucleotide sequence ID" value="NC_014376.1"/>
</dbReference>
<dbReference type="eggNOG" id="COG5523">
    <property type="taxonomic scope" value="Bacteria"/>
</dbReference>
<evidence type="ECO:0000313" key="3">
    <source>
        <dbReference type="Proteomes" id="UP000001662"/>
    </source>
</evidence>
<feature type="transmembrane region" description="Helical" evidence="1">
    <location>
        <begin position="114"/>
        <end position="141"/>
    </location>
</feature>
<dbReference type="KEGG" id="csh:Closa_1961"/>
<dbReference type="EMBL" id="CP002109">
    <property type="protein sequence ID" value="ADL04540.1"/>
    <property type="molecule type" value="Genomic_DNA"/>
</dbReference>
<dbReference type="InterPro" id="IPR010380">
    <property type="entry name" value="DUF975"/>
</dbReference>
<organism evidence="2 3">
    <name type="scientific">Lacrimispora saccharolytica (strain ATCC 35040 / DSM 2544 / NRCC 2533 / WM1)</name>
    <name type="common">Clostridium saccharolyticum</name>
    <dbReference type="NCBI Taxonomy" id="610130"/>
    <lineage>
        <taxon>Bacteria</taxon>
        <taxon>Bacillati</taxon>
        <taxon>Bacillota</taxon>
        <taxon>Clostridia</taxon>
        <taxon>Lachnospirales</taxon>
        <taxon>Lachnospiraceae</taxon>
        <taxon>Lacrimispora</taxon>
    </lineage>
</organism>
<keyword evidence="3" id="KW-1185">Reference proteome</keyword>
<keyword evidence="1" id="KW-0472">Membrane</keyword>
<dbReference type="HOGENOM" id="CLU_045673_0_1_9"/>
<gene>
    <name evidence="2" type="ordered locus">Closa_1961</name>
</gene>
<feature type="transmembrane region" description="Helical" evidence="1">
    <location>
        <begin position="21"/>
        <end position="42"/>
    </location>
</feature>
<name>D9R0Z3_LACSW</name>
<feature type="transmembrane region" description="Helical" evidence="1">
    <location>
        <begin position="62"/>
        <end position="85"/>
    </location>
</feature>
<evidence type="ECO:0008006" key="4">
    <source>
        <dbReference type="Google" id="ProtNLM"/>
    </source>
</evidence>
<dbReference type="OrthoDB" id="9784844at2"/>
<keyword evidence="1" id="KW-0812">Transmembrane</keyword>
<dbReference type="STRING" id="610130.Closa_1961"/>
<evidence type="ECO:0000256" key="1">
    <source>
        <dbReference type="SAM" id="Phobius"/>
    </source>
</evidence>
<evidence type="ECO:0000313" key="2">
    <source>
        <dbReference type="EMBL" id="ADL04540.1"/>
    </source>
</evidence>
<keyword evidence="1" id="KW-1133">Transmembrane helix</keyword>
<sequence length="230" mass="25891">MSRKALKMDAKEAMREALVSPYMVTIILGVITLVLSVVQGFLDIWQGMIENAGAYDLGQTGAFAASSIIFMIISFILSTIIQFGYQSYCLKVANRDQTMSYGDLFGSAKYLLKALGLTLMMGLFTVLWTLLFIIPGIIAAYSYSQAIFIMVENPDKGVMQCIRESKEMMVGHKWEYFVLELSFILWQLLGLVTCGLAFIYVHPYTNVTLANYYNAIKPKTVVYEEVSMFE</sequence>
<protein>
    <recommendedName>
        <fullName evidence="4">DUF975 family protein</fullName>
    </recommendedName>
</protein>
<accession>D9R0Z3</accession>
<proteinExistence type="predicted"/>
<dbReference type="AlphaFoldDB" id="D9R0Z3"/>
<dbReference type="PANTHER" id="PTHR40076:SF1">
    <property type="entry name" value="MEMBRANE PROTEIN"/>
    <property type="match status" value="1"/>
</dbReference>